<keyword evidence="9" id="KW-0325">Glycoprotein</keyword>
<dbReference type="InterPro" id="IPR001881">
    <property type="entry name" value="EGF-like_Ca-bd_dom"/>
</dbReference>
<evidence type="ECO:0000259" key="13">
    <source>
        <dbReference type="PROSITE" id="PS50026"/>
    </source>
</evidence>
<dbReference type="CDD" id="cd00054">
    <property type="entry name" value="EGF_CA"/>
    <property type="match status" value="2"/>
</dbReference>
<feature type="domain" description="EGF-like" evidence="13">
    <location>
        <begin position="84"/>
        <end position="121"/>
    </location>
</feature>
<dbReference type="PANTHER" id="PTHR24044">
    <property type="entry name" value="NOTCH LIGAND FAMILY MEMBER"/>
    <property type="match status" value="1"/>
</dbReference>
<comment type="caution">
    <text evidence="14">The sequence shown here is derived from an EMBL/GenBank/DDBJ whole genome shotgun (WGS) entry which is preliminary data.</text>
</comment>
<dbReference type="FunFam" id="2.10.25.10:FF:000247">
    <property type="entry name" value="Delta/notch like EGF repeat containing"/>
    <property type="match status" value="1"/>
</dbReference>
<evidence type="ECO:0000256" key="1">
    <source>
        <dbReference type="ARBA" id="ARBA00004479"/>
    </source>
</evidence>
<feature type="transmembrane region" description="Helical" evidence="11">
    <location>
        <begin position="320"/>
        <end position="341"/>
    </location>
</feature>
<evidence type="ECO:0000313" key="14">
    <source>
        <dbReference type="EMBL" id="KAL0969610.1"/>
    </source>
</evidence>
<feature type="domain" description="EGF-like" evidence="13">
    <location>
        <begin position="17"/>
        <end position="50"/>
    </location>
</feature>
<dbReference type="PROSITE" id="PS01186">
    <property type="entry name" value="EGF_2"/>
    <property type="match status" value="5"/>
</dbReference>
<dbReference type="GO" id="GO:0071944">
    <property type="term" value="C:cell periphery"/>
    <property type="evidence" value="ECO:0007669"/>
    <property type="project" value="UniProtKB-ARBA"/>
</dbReference>
<feature type="domain" description="EGF-like" evidence="13">
    <location>
        <begin position="208"/>
        <end position="251"/>
    </location>
</feature>
<dbReference type="FunFam" id="2.10.25.10:FF:000118">
    <property type="entry name" value="protein delta homolog 2"/>
    <property type="match status" value="1"/>
</dbReference>
<dbReference type="SUPFAM" id="SSF57196">
    <property type="entry name" value="EGF/Laminin"/>
    <property type="match status" value="4"/>
</dbReference>
<sequence length="395" mass="42381">MCLTFFFFLVFSVDIIKAFECSTGCNPENGYCEKPGECRCRPGWNGETCRQCLLFPGCVHGSCERAWQCICEEGWIGKQCDQEQAKPCSSQQCAGNFTCIQTDRGGYLCICPPGYTGEGCRRKKGPCLTNDSPCQNGGTCNDANGLAAYPSCTCPAGFAGDFCEIDIESCDPNPCANGGNCTDQGATFTCTCPAGFEGLTCNITDGDAISPCGSAPCGNGGTCVRGNQTSEAGTYHCLCLPGFSFAGHGCTPNQPPHKPKTKLKTAKLSSRGLSPQHYTLPAHSFHKLLSPPERDKITLKETSHTPSAAGLITRSQVICFGMLGLLTCLVILGTLGIVFFNRCEMWMANARYSQLVHQQKRHLLRAGEDEGGLSVNVILPEKIKLASFGKHYTSI</sequence>
<feature type="domain" description="EGF-like" evidence="13">
    <location>
        <begin position="123"/>
        <end position="164"/>
    </location>
</feature>
<name>A0ABD0WE35_UMBPY</name>
<feature type="domain" description="EGF-like" evidence="13">
    <location>
        <begin position="166"/>
        <end position="202"/>
    </location>
</feature>
<keyword evidence="4" id="KW-0677">Repeat</keyword>
<dbReference type="InterPro" id="IPR050906">
    <property type="entry name" value="Notch_signaling"/>
</dbReference>
<feature type="signal peptide" evidence="12">
    <location>
        <begin position="1"/>
        <end position="18"/>
    </location>
</feature>
<comment type="caution">
    <text evidence="10">Lacks conserved residue(s) required for the propagation of feature annotation.</text>
</comment>
<evidence type="ECO:0000256" key="2">
    <source>
        <dbReference type="ARBA" id="ARBA00022536"/>
    </source>
</evidence>
<evidence type="ECO:0000256" key="8">
    <source>
        <dbReference type="ARBA" id="ARBA00023157"/>
    </source>
</evidence>
<reference evidence="14 15" key="1">
    <citation type="submission" date="2024-06" db="EMBL/GenBank/DDBJ databases">
        <authorList>
            <person name="Pan Q."/>
            <person name="Wen M."/>
            <person name="Jouanno E."/>
            <person name="Zahm M."/>
            <person name="Klopp C."/>
            <person name="Cabau C."/>
            <person name="Louis A."/>
            <person name="Berthelot C."/>
            <person name="Parey E."/>
            <person name="Roest Crollius H."/>
            <person name="Montfort J."/>
            <person name="Robinson-Rechavi M."/>
            <person name="Bouchez O."/>
            <person name="Lampietro C."/>
            <person name="Lopez Roques C."/>
            <person name="Donnadieu C."/>
            <person name="Postlethwait J."/>
            <person name="Bobe J."/>
            <person name="Verreycken H."/>
            <person name="Guiguen Y."/>
        </authorList>
    </citation>
    <scope>NUCLEOTIDE SEQUENCE [LARGE SCALE GENOMIC DNA]</scope>
    <source>
        <strain evidence="14">Up_M1</strain>
        <tissue evidence="14">Testis</tissue>
    </source>
</reference>
<keyword evidence="15" id="KW-1185">Reference proteome</keyword>
<keyword evidence="12" id="KW-0732">Signal</keyword>
<keyword evidence="8 10" id="KW-1015">Disulfide bond</keyword>
<dbReference type="Pfam" id="PF00008">
    <property type="entry name" value="EGF"/>
    <property type="match status" value="3"/>
</dbReference>
<feature type="disulfide bond" evidence="10">
    <location>
        <begin position="40"/>
        <end position="49"/>
    </location>
</feature>
<dbReference type="GO" id="GO:0120025">
    <property type="term" value="C:plasma membrane bounded cell projection"/>
    <property type="evidence" value="ECO:0007669"/>
    <property type="project" value="UniProtKB-ARBA"/>
</dbReference>
<dbReference type="Pfam" id="PF07974">
    <property type="entry name" value="EGF_2"/>
    <property type="match status" value="1"/>
</dbReference>
<gene>
    <name evidence="14" type="ORF">UPYG_G00229770</name>
</gene>
<evidence type="ECO:0000256" key="7">
    <source>
        <dbReference type="ARBA" id="ARBA00023136"/>
    </source>
</evidence>
<dbReference type="GO" id="GO:0007399">
    <property type="term" value="P:nervous system development"/>
    <property type="evidence" value="ECO:0007669"/>
    <property type="project" value="UniProtKB-ARBA"/>
</dbReference>
<accession>A0ABD0WE35</accession>
<evidence type="ECO:0000256" key="11">
    <source>
        <dbReference type="SAM" id="Phobius"/>
    </source>
</evidence>
<evidence type="ECO:0000256" key="12">
    <source>
        <dbReference type="SAM" id="SignalP"/>
    </source>
</evidence>
<dbReference type="InterPro" id="IPR000742">
    <property type="entry name" value="EGF"/>
</dbReference>
<keyword evidence="3 11" id="KW-0812">Transmembrane</keyword>
<evidence type="ECO:0000256" key="6">
    <source>
        <dbReference type="ARBA" id="ARBA00022989"/>
    </source>
</evidence>
<evidence type="ECO:0000256" key="10">
    <source>
        <dbReference type="PROSITE-ProRule" id="PRU00076"/>
    </source>
</evidence>
<feature type="disulfide bond" evidence="10">
    <location>
        <begin position="192"/>
        <end position="201"/>
    </location>
</feature>
<keyword evidence="6 11" id="KW-1133">Transmembrane helix</keyword>
<dbReference type="PROSITE" id="PS00022">
    <property type="entry name" value="EGF_1"/>
    <property type="match status" value="4"/>
</dbReference>
<evidence type="ECO:0000256" key="3">
    <source>
        <dbReference type="ARBA" id="ARBA00022692"/>
    </source>
</evidence>
<keyword evidence="5" id="KW-0106">Calcium</keyword>
<proteinExistence type="predicted"/>
<dbReference type="SMART" id="SM00179">
    <property type="entry name" value="EGF_CA"/>
    <property type="match status" value="4"/>
</dbReference>
<feature type="disulfide bond" evidence="10">
    <location>
        <begin position="111"/>
        <end position="120"/>
    </location>
</feature>
<dbReference type="PROSITE" id="PS50026">
    <property type="entry name" value="EGF_3"/>
    <property type="match status" value="5"/>
</dbReference>
<keyword evidence="2 10" id="KW-0245">EGF-like domain</keyword>
<dbReference type="InterPro" id="IPR013111">
    <property type="entry name" value="EGF_extracell"/>
</dbReference>
<feature type="disulfide bond" evidence="10">
    <location>
        <begin position="154"/>
        <end position="163"/>
    </location>
</feature>
<evidence type="ECO:0000256" key="5">
    <source>
        <dbReference type="ARBA" id="ARBA00022837"/>
    </source>
</evidence>
<dbReference type="EMBL" id="JAGEUA010000007">
    <property type="protein sequence ID" value="KAL0969610.1"/>
    <property type="molecule type" value="Genomic_DNA"/>
</dbReference>
<dbReference type="PROSITE" id="PS00010">
    <property type="entry name" value="ASX_HYDROXYL"/>
    <property type="match status" value="1"/>
</dbReference>
<dbReference type="SMART" id="SM00181">
    <property type="entry name" value="EGF"/>
    <property type="match status" value="6"/>
</dbReference>
<dbReference type="AlphaFoldDB" id="A0ABD0WE35"/>
<dbReference type="Pfam" id="PF21700">
    <property type="entry name" value="EGF_DL_JAG"/>
    <property type="match status" value="1"/>
</dbReference>
<evidence type="ECO:0000256" key="9">
    <source>
        <dbReference type="ARBA" id="ARBA00023180"/>
    </source>
</evidence>
<comment type="subcellular location">
    <subcellularLocation>
        <location evidence="1">Membrane</location>
        <topology evidence="1">Single-pass type I membrane protein</topology>
    </subcellularLocation>
</comment>
<organism evidence="14 15">
    <name type="scientific">Umbra pygmaea</name>
    <name type="common">Eastern mudminnow</name>
    <dbReference type="NCBI Taxonomy" id="75934"/>
    <lineage>
        <taxon>Eukaryota</taxon>
        <taxon>Metazoa</taxon>
        <taxon>Chordata</taxon>
        <taxon>Craniata</taxon>
        <taxon>Vertebrata</taxon>
        <taxon>Euteleostomi</taxon>
        <taxon>Actinopterygii</taxon>
        <taxon>Neopterygii</taxon>
        <taxon>Teleostei</taxon>
        <taxon>Protacanthopterygii</taxon>
        <taxon>Esociformes</taxon>
        <taxon>Umbridae</taxon>
        <taxon>Umbra</taxon>
    </lineage>
</organism>
<evidence type="ECO:0000256" key="4">
    <source>
        <dbReference type="ARBA" id="ARBA00022737"/>
    </source>
</evidence>
<dbReference type="GO" id="GO:0016020">
    <property type="term" value="C:membrane"/>
    <property type="evidence" value="ECO:0007669"/>
    <property type="project" value="UniProtKB-SubCell"/>
</dbReference>
<dbReference type="Gene3D" id="2.10.25.10">
    <property type="entry name" value="Laminin"/>
    <property type="match status" value="5"/>
</dbReference>
<feature type="chain" id="PRO_5044849108" description="EGF-like domain-containing protein" evidence="12">
    <location>
        <begin position="19"/>
        <end position="395"/>
    </location>
</feature>
<keyword evidence="7 11" id="KW-0472">Membrane</keyword>
<evidence type="ECO:0000313" key="15">
    <source>
        <dbReference type="Proteomes" id="UP001557470"/>
    </source>
</evidence>
<dbReference type="InterPro" id="IPR000152">
    <property type="entry name" value="EGF-type_Asp/Asn_hydroxyl_site"/>
</dbReference>
<dbReference type="Proteomes" id="UP001557470">
    <property type="component" value="Unassembled WGS sequence"/>
</dbReference>
<protein>
    <recommendedName>
        <fullName evidence="13">EGF-like domain-containing protein</fullName>
    </recommendedName>
</protein>
<dbReference type="FunFam" id="2.10.25.10:FF:000018">
    <property type="entry name" value="Delta-like 1"/>
    <property type="match status" value="1"/>
</dbReference>